<feature type="compositionally biased region" description="Basic and acidic residues" evidence="1">
    <location>
        <begin position="260"/>
        <end position="271"/>
    </location>
</feature>
<dbReference type="Proteomes" id="UP000283509">
    <property type="component" value="Unassembled WGS sequence"/>
</dbReference>
<organism evidence="2 3">
    <name type="scientific">Penaeus vannamei</name>
    <name type="common">Whiteleg shrimp</name>
    <name type="synonym">Litopenaeus vannamei</name>
    <dbReference type="NCBI Taxonomy" id="6689"/>
    <lineage>
        <taxon>Eukaryota</taxon>
        <taxon>Metazoa</taxon>
        <taxon>Ecdysozoa</taxon>
        <taxon>Arthropoda</taxon>
        <taxon>Crustacea</taxon>
        <taxon>Multicrustacea</taxon>
        <taxon>Malacostraca</taxon>
        <taxon>Eumalacostraca</taxon>
        <taxon>Eucarida</taxon>
        <taxon>Decapoda</taxon>
        <taxon>Dendrobranchiata</taxon>
        <taxon>Penaeoidea</taxon>
        <taxon>Penaeidae</taxon>
        <taxon>Penaeus</taxon>
    </lineage>
</organism>
<feature type="region of interest" description="Disordered" evidence="1">
    <location>
        <begin position="1"/>
        <end position="27"/>
    </location>
</feature>
<feature type="compositionally biased region" description="Polar residues" evidence="1">
    <location>
        <begin position="155"/>
        <end position="166"/>
    </location>
</feature>
<gene>
    <name evidence="2" type="ORF">C7M84_016820</name>
</gene>
<evidence type="ECO:0000313" key="2">
    <source>
        <dbReference type="EMBL" id="ROT85319.1"/>
    </source>
</evidence>
<feature type="compositionally biased region" description="Polar residues" evidence="1">
    <location>
        <begin position="230"/>
        <end position="249"/>
    </location>
</feature>
<feature type="compositionally biased region" description="Basic and acidic residues" evidence="1">
    <location>
        <begin position="308"/>
        <end position="334"/>
    </location>
</feature>
<feature type="compositionally biased region" description="Basic residues" evidence="1">
    <location>
        <begin position="284"/>
        <end position="293"/>
    </location>
</feature>
<feature type="compositionally biased region" description="Basic and acidic residues" evidence="1">
    <location>
        <begin position="417"/>
        <end position="437"/>
    </location>
</feature>
<dbReference type="OrthoDB" id="21467at2759"/>
<feature type="compositionally biased region" description="Low complexity" evidence="1">
    <location>
        <begin position="191"/>
        <end position="215"/>
    </location>
</feature>
<dbReference type="STRING" id="6689.A0A423U9E9"/>
<comment type="caution">
    <text evidence="2">The sequence shown here is derived from an EMBL/GenBank/DDBJ whole genome shotgun (WGS) entry which is preliminary data.</text>
</comment>
<feature type="compositionally biased region" description="Polar residues" evidence="1">
    <location>
        <begin position="335"/>
        <end position="357"/>
    </location>
</feature>
<protein>
    <submittedName>
        <fullName evidence="2">Uncharacterized protein</fullName>
    </submittedName>
</protein>
<feature type="compositionally biased region" description="Basic and acidic residues" evidence="1">
    <location>
        <begin position="359"/>
        <end position="369"/>
    </location>
</feature>
<evidence type="ECO:0000313" key="3">
    <source>
        <dbReference type="Proteomes" id="UP000283509"/>
    </source>
</evidence>
<feature type="region of interest" description="Disordered" evidence="1">
    <location>
        <begin position="90"/>
        <end position="478"/>
    </location>
</feature>
<reference evidence="2 3" key="1">
    <citation type="submission" date="2018-04" db="EMBL/GenBank/DDBJ databases">
        <authorList>
            <person name="Zhang X."/>
            <person name="Yuan J."/>
            <person name="Li F."/>
            <person name="Xiang J."/>
        </authorList>
    </citation>
    <scope>NUCLEOTIDE SEQUENCE [LARGE SCALE GENOMIC DNA]</scope>
    <source>
        <tissue evidence="2">Muscle</tissue>
    </source>
</reference>
<sequence>NEPTKSKKNRRRGKKIKKALNGTSAKETQEKLNSIVVEVDGSDDEIAFKTPPNMVKKFVKITPSSPANKIHTHEGKSTATEQSLVKSLFSKKKGLPSTPNKAEDMLEVATPQTVKLTPGTKKLGKKVKTAETTPSKSEEEPTAILKKTPKKNAKTPGTPSASSALDQVTEEPVSATEASVGESEPVEAKSPKSTKTSVTPKKTPKATQKTPKKVPGTPADENKPVEAKTPITTNPSVTPKKTPSKATQKTPKKVPSAPSDESKPVEAKTPEAAKIPKTPEAKTGKTRTPKSAKRKEENIDTVAQLDAANDKTPLKRTVEEPQAKELFKKVKVDSTEQTTTPKKSTETPVTPSASSASDKVAEETVETKAAKSPKTPKTPKAKIDGTKTPKSTKRKADNPLGHSDGPEALPTPAIEGTPRKKTEEPQGQDLKKLKVDPTELASTPARTPKRAVKKTPKVDESSTTPLRRSLRSGKNNQS</sequence>
<proteinExistence type="predicted"/>
<keyword evidence="3" id="KW-1185">Reference proteome</keyword>
<reference evidence="2 3" key="2">
    <citation type="submission" date="2019-01" db="EMBL/GenBank/DDBJ databases">
        <title>The decoding of complex shrimp genome reveals the adaptation for benthos swimmer, frequently molting mechanism and breeding impact on genome.</title>
        <authorList>
            <person name="Sun Y."/>
            <person name="Gao Y."/>
            <person name="Yu Y."/>
        </authorList>
    </citation>
    <scope>NUCLEOTIDE SEQUENCE [LARGE SCALE GENOMIC DNA]</scope>
    <source>
        <tissue evidence="2">Muscle</tissue>
    </source>
</reference>
<name>A0A423U9E9_PENVA</name>
<feature type="compositionally biased region" description="Basic residues" evidence="1">
    <location>
        <begin position="1"/>
        <end position="18"/>
    </location>
</feature>
<dbReference type="AlphaFoldDB" id="A0A423U9E9"/>
<evidence type="ECO:0000256" key="1">
    <source>
        <dbReference type="SAM" id="MobiDB-lite"/>
    </source>
</evidence>
<dbReference type="EMBL" id="QCYY01000312">
    <property type="protein sequence ID" value="ROT85319.1"/>
    <property type="molecule type" value="Genomic_DNA"/>
</dbReference>
<feature type="non-terminal residue" evidence="2">
    <location>
        <position position="1"/>
    </location>
</feature>
<accession>A0A423U9E9</accession>